<dbReference type="OrthoDB" id="5339038at2759"/>
<reference evidence="4" key="2">
    <citation type="submission" date="2013-04" db="EMBL/GenBank/DDBJ databases">
        <title>Genomic mechanisms accounting for the adaptation to parasitism in nematode-trapping fungi.</title>
        <authorList>
            <person name="Ahren D.G."/>
        </authorList>
    </citation>
    <scope>NUCLEOTIDE SEQUENCE [LARGE SCALE GENOMIC DNA]</scope>
    <source>
        <strain evidence="4">CBS 200.50</strain>
    </source>
</reference>
<dbReference type="STRING" id="1284197.S8BJN1"/>
<dbReference type="AlphaFoldDB" id="S8BJN1"/>
<dbReference type="InterPro" id="IPR016864">
    <property type="entry name" value="UCP028035"/>
</dbReference>
<reference evidence="3 4" key="1">
    <citation type="journal article" date="2013" name="PLoS Genet.">
        <title>Genomic mechanisms accounting for the adaptation to parasitism in nematode-trapping fungi.</title>
        <authorList>
            <person name="Meerupati T."/>
            <person name="Andersson K.M."/>
            <person name="Friman E."/>
            <person name="Kumar D."/>
            <person name="Tunlid A."/>
            <person name="Ahren D."/>
        </authorList>
    </citation>
    <scope>NUCLEOTIDE SEQUENCE [LARGE SCALE GENOMIC DNA]</scope>
    <source>
        <strain evidence="3 4">CBS 200.50</strain>
    </source>
</reference>
<dbReference type="EMBL" id="AQGS01000467">
    <property type="protein sequence ID" value="EPS39533.1"/>
    <property type="molecule type" value="Genomic_DNA"/>
</dbReference>
<accession>S8BJN1</accession>
<sequence>MADRNSYLAYKRDTRYLLYWMLHAANTIIASNPGSTSIRANTTGTVAIASIVPLAKLVAQNIKPIPNLIFRLFESVIEARTQANVVFQQIFSETQDPEIKKSNDSHRNFIDTLTEAFEALRGKPLAEGNDSEKNEETEKLEDVIFANKFSFLSMQGQEEAEEDDDEEDTSTVKKENRRPAKGKKGKKGKGKGRGKPKPAEKGASLDDIPLESYRIIEDASGEVTEYLMAVYSIITQWTTLRQYIQTLWRKVAYKGLNSAVAGALSNMAVAMIKQTENMIFVEFPGHESFEIIMNTITRGDIQKAQGMFYTVLHKYDPTTKQFEKVMERDVDVKERFMFHTYNDLLDFIKDFQANRTGKPTKRMQTELRDWDVNMDLKKASSEERLRWRRGYTINWLYDLVNVFSSIVVQRNTLKGEKWDLATVDWSKNGPWHEHRRLFGLNEFAGSVASWVYQKSLDDVRSKILPHHLFELACIVDAFTASRGWTTSGANVDKLSAPAPNFRPRRDIDLFLDRDDQHFGRGYCSGITVVKQFLRKSAVMNNDPMRHDLIIALLDEVLYEFVNWLGECKYMSGLDTIPPSRFTNTNSNGLWEYSPYLCGVGLLEALDIAYRVGLHLWDAVPEMMCTIHMHNMLVQKGLIAQPVGLWSTLETLFEASFFGKKPPTSGFYTAFLNVSVRGPSRSEFTRRRAARLASLSGKKDLTKIFDPDLNHLFKQKSLINLFSDAGWLPARISDDDIPLSSVYAMNMIGRTKYLKDPKTGRRILEETGLVRRAKANGMTDESLSEISEAQESLYNQPISLDSYPELAKEYEGYKMAPMKKPGSELTDVKVLGLIKVDLIGDICGELRPLSSLNYIWVFSKAIMFFMRLEESLEKINHLEWKRVYTGNATREKRAALTTAVMAGDDTELMKIVAAEFQNPRSGFMDSIYWDDLESIKTMVKEDEDADPTNACVMILEIPCGAQNYVY</sequence>
<dbReference type="InterPro" id="IPR046539">
    <property type="entry name" value="DUF6604"/>
</dbReference>
<gene>
    <name evidence="3" type="ORF">H072_6698</name>
</gene>
<dbReference type="HOGENOM" id="CLU_013511_0_0_1"/>
<feature type="compositionally biased region" description="Basic residues" evidence="1">
    <location>
        <begin position="179"/>
        <end position="196"/>
    </location>
</feature>
<evidence type="ECO:0000256" key="1">
    <source>
        <dbReference type="SAM" id="MobiDB-lite"/>
    </source>
</evidence>
<evidence type="ECO:0000313" key="4">
    <source>
        <dbReference type="Proteomes" id="UP000015100"/>
    </source>
</evidence>
<comment type="caution">
    <text evidence="3">The sequence shown here is derived from an EMBL/GenBank/DDBJ whole genome shotgun (WGS) entry which is preliminary data.</text>
</comment>
<dbReference type="PIRSF" id="PIRSF028035">
    <property type="entry name" value="UCP028035"/>
    <property type="match status" value="1"/>
</dbReference>
<dbReference type="PANTHER" id="PTHR38795:SF1">
    <property type="entry name" value="DUF6604 DOMAIN-CONTAINING PROTEIN"/>
    <property type="match status" value="1"/>
</dbReference>
<organism evidence="3 4">
    <name type="scientific">Dactylellina haptotyla (strain CBS 200.50)</name>
    <name type="common">Nematode-trapping fungus</name>
    <name type="synonym">Monacrosporium haptotylum</name>
    <dbReference type="NCBI Taxonomy" id="1284197"/>
    <lineage>
        <taxon>Eukaryota</taxon>
        <taxon>Fungi</taxon>
        <taxon>Dikarya</taxon>
        <taxon>Ascomycota</taxon>
        <taxon>Pezizomycotina</taxon>
        <taxon>Orbiliomycetes</taxon>
        <taxon>Orbiliales</taxon>
        <taxon>Orbiliaceae</taxon>
        <taxon>Dactylellina</taxon>
    </lineage>
</organism>
<feature type="compositionally biased region" description="Acidic residues" evidence="1">
    <location>
        <begin position="158"/>
        <end position="169"/>
    </location>
</feature>
<protein>
    <recommendedName>
        <fullName evidence="2">DUF6604 domain-containing protein</fullName>
    </recommendedName>
</protein>
<keyword evidence="4" id="KW-1185">Reference proteome</keyword>
<feature type="domain" description="DUF6604" evidence="2">
    <location>
        <begin position="9"/>
        <end position="280"/>
    </location>
</feature>
<name>S8BJN1_DACHA</name>
<proteinExistence type="predicted"/>
<dbReference type="OMA" id="CIVDAFT"/>
<evidence type="ECO:0000259" key="2">
    <source>
        <dbReference type="Pfam" id="PF20253"/>
    </source>
</evidence>
<dbReference type="Proteomes" id="UP000015100">
    <property type="component" value="Unassembled WGS sequence"/>
</dbReference>
<dbReference type="Pfam" id="PF20253">
    <property type="entry name" value="DUF6604"/>
    <property type="match status" value="1"/>
</dbReference>
<dbReference type="eggNOG" id="ENOG502QS80">
    <property type="taxonomic scope" value="Eukaryota"/>
</dbReference>
<feature type="region of interest" description="Disordered" evidence="1">
    <location>
        <begin position="155"/>
        <end position="204"/>
    </location>
</feature>
<dbReference type="PANTHER" id="PTHR38795">
    <property type="entry name" value="DUF6604 DOMAIN-CONTAINING PROTEIN"/>
    <property type="match status" value="1"/>
</dbReference>
<evidence type="ECO:0000313" key="3">
    <source>
        <dbReference type="EMBL" id="EPS39533.1"/>
    </source>
</evidence>